<dbReference type="OrthoDB" id="9781069at2"/>
<feature type="transmembrane region" description="Helical" evidence="1">
    <location>
        <begin position="271"/>
        <end position="290"/>
    </location>
</feature>
<sequence>MLKLIAFILMTIDHMAWLWPHIIPYQVSYILRLICRLAFPLFVYDCVLGLRRTRSIPKYLSRLAILAVISQICIHLCYVKLNVTDFEGFVNIFFSLFFGLIFIMAIDLLLACLLRLKVIKSLPFELFHYKNFKLWHGLLNSLHSKKKSTLAAILFFSLVIVITCPIIVFIIHCDYSLFGLILFVCLHYLVYAKGAFSAELSQVELKNKVPAYILYLAIVFGIYLGIADYLLPRLGVTAFMFGDLQTCVIFSPYLFPLAAKSKKPKRWLSRLLYFYYPLHLVLISIVRYLTI</sequence>
<comment type="caution">
    <text evidence="2">The sequence shown here is derived from an EMBL/GenBank/DDBJ whole genome shotgun (WGS) entry which is preliminary data.</text>
</comment>
<accession>A0A133YH71</accession>
<dbReference type="Pfam" id="PF05857">
    <property type="entry name" value="TraX"/>
    <property type="match status" value="1"/>
</dbReference>
<keyword evidence="1" id="KW-0472">Membrane</keyword>
<keyword evidence="1" id="KW-1133">Transmembrane helix</keyword>
<name>A0A133YH71_9FIRM</name>
<dbReference type="AlphaFoldDB" id="A0A133YH71"/>
<dbReference type="Proteomes" id="UP000070080">
    <property type="component" value="Unassembled WGS sequence"/>
</dbReference>
<keyword evidence="1" id="KW-0812">Transmembrane</keyword>
<gene>
    <name evidence="2" type="ORF">HMPREF1872_00225</name>
</gene>
<feature type="transmembrane region" description="Helical" evidence="1">
    <location>
        <begin position="93"/>
        <end position="114"/>
    </location>
</feature>
<feature type="transmembrane region" description="Helical" evidence="1">
    <location>
        <begin position="63"/>
        <end position="81"/>
    </location>
</feature>
<evidence type="ECO:0000256" key="1">
    <source>
        <dbReference type="SAM" id="Phobius"/>
    </source>
</evidence>
<dbReference type="RefSeq" id="WP_066712648.1">
    <property type="nucleotide sequence ID" value="NZ_JARFNM010000001.1"/>
</dbReference>
<feature type="transmembrane region" description="Helical" evidence="1">
    <location>
        <begin position="237"/>
        <end position="259"/>
    </location>
</feature>
<dbReference type="EMBL" id="LSCV01000002">
    <property type="protein sequence ID" value="KXB42541.1"/>
    <property type="molecule type" value="Genomic_DNA"/>
</dbReference>
<proteinExistence type="predicted"/>
<evidence type="ECO:0000313" key="2">
    <source>
        <dbReference type="EMBL" id="KXB42541.1"/>
    </source>
</evidence>
<reference evidence="3" key="1">
    <citation type="submission" date="2016-01" db="EMBL/GenBank/DDBJ databases">
        <authorList>
            <person name="Mitreva M."/>
            <person name="Pepin K.H."/>
            <person name="Mihindukulasuriya K.A."/>
            <person name="Fulton R."/>
            <person name="Fronick C."/>
            <person name="O'Laughlin M."/>
            <person name="Miner T."/>
            <person name="Herter B."/>
            <person name="Rosa B.A."/>
            <person name="Cordes M."/>
            <person name="Tomlinson C."/>
            <person name="Wollam A."/>
            <person name="Palsikar V.B."/>
            <person name="Mardis E.R."/>
            <person name="Wilson R.K."/>
        </authorList>
    </citation>
    <scope>NUCLEOTIDE SEQUENCE [LARGE SCALE GENOMIC DNA]</scope>
    <source>
        <strain evidence="3">KA00274</strain>
    </source>
</reference>
<feature type="transmembrane region" description="Helical" evidence="1">
    <location>
        <begin position="177"/>
        <end position="200"/>
    </location>
</feature>
<organism evidence="2 3">
    <name type="scientific">Amygdalobacter nucleatus</name>
    <dbReference type="NCBI Taxonomy" id="3029274"/>
    <lineage>
        <taxon>Bacteria</taxon>
        <taxon>Bacillati</taxon>
        <taxon>Bacillota</taxon>
        <taxon>Clostridia</taxon>
        <taxon>Eubacteriales</taxon>
        <taxon>Oscillospiraceae</taxon>
        <taxon>Amygdalobacter</taxon>
    </lineage>
</organism>
<evidence type="ECO:0000313" key="3">
    <source>
        <dbReference type="Proteomes" id="UP000070080"/>
    </source>
</evidence>
<feature type="transmembrane region" description="Helical" evidence="1">
    <location>
        <begin position="212"/>
        <end position="231"/>
    </location>
</feature>
<keyword evidence="3" id="KW-1185">Reference proteome</keyword>
<evidence type="ECO:0008006" key="4">
    <source>
        <dbReference type="Google" id="ProtNLM"/>
    </source>
</evidence>
<dbReference type="InterPro" id="IPR008875">
    <property type="entry name" value="TraX"/>
</dbReference>
<protein>
    <recommendedName>
        <fullName evidence="4">Protein TraX</fullName>
    </recommendedName>
</protein>
<feature type="transmembrane region" description="Helical" evidence="1">
    <location>
        <begin position="150"/>
        <end position="171"/>
    </location>
</feature>